<proteinExistence type="predicted"/>
<dbReference type="InterPro" id="IPR013762">
    <property type="entry name" value="Integrase-like_cat_sf"/>
</dbReference>
<evidence type="ECO:0000256" key="1">
    <source>
        <dbReference type="ARBA" id="ARBA00023172"/>
    </source>
</evidence>
<dbReference type="EMBL" id="HG322949">
    <property type="protein sequence ID" value="CDG84020.1"/>
    <property type="molecule type" value="Genomic_DNA"/>
</dbReference>
<gene>
    <name evidence="2" type="ORF">GJA_3401</name>
</gene>
<dbReference type="KEGG" id="jag:GJA_3401"/>
<evidence type="ECO:0000313" key="3">
    <source>
        <dbReference type="Proteomes" id="UP000027604"/>
    </source>
</evidence>
<dbReference type="HOGENOM" id="CLU_395217_0_0_4"/>
<dbReference type="GO" id="GO:0015074">
    <property type="term" value="P:DNA integration"/>
    <property type="evidence" value="ECO:0007669"/>
    <property type="project" value="InterPro"/>
</dbReference>
<keyword evidence="3" id="KW-1185">Reference proteome</keyword>
<accession>W0V8W6</accession>
<dbReference type="RefSeq" id="WP_038493935.1">
    <property type="nucleotide sequence ID" value="NZ_BCTH01000055.1"/>
</dbReference>
<name>W0V8W6_9BURK</name>
<reference evidence="2 3" key="1">
    <citation type="journal article" date="2015" name="Genome Announc.">
        <title>Genome Sequence of Mushroom Soft-Rot Pathogen Janthinobacterium agaricidamnosum.</title>
        <authorList>
            <person name="Graupner K."/>
            <person name="Lackner G."/>
            <person name="Hertweck C."/>
        </authorList>
    </citation>
    <scope>NUCLEOTIDE SEQUENCE [LARGE SCALE GENOMIC DNA]</scope>
    <source>
        <strain evidence="3">NBRC 102515 / DSM 9628</strain>
    </source>
</reference>
<dbReference type="GO" id="GO:0006310">
    <property type="term" value="P:DNA recombination"/>
    <property type="evidence" value="ECO:0007669"/>
    <property type="project" value="UniProtKB-KW"/>
</dbReference>
<keyword evidence="1" id="KW-0233">DNA recombination</keyword>
<dbReference type="OrthoDB" id="8768428at2"/>
<dbReference type="eggNOG" id="ENOG5033S1A">
    <property type="taxonomic scope" value="Bacteria"/>
</dbReference>
<dbReference type="Gene3D" id="1.10.443.10">
    <property type="entry name" value="Intergrase catalytic core"/>
    <property type="match status" value="1"/>
</dbReference>
<dbReference type="InterPro" id="IPR011010">
    <property type="entry name" value="DNA_brk_join_enz"/>
</dbReference>
<dbReference type="PATRIC" id="fig|1349767.4.peg.8"/>
<dbReference type="AlphaFoldDB" id="W0V8W6"/>
<protein>
    <submittedName>
        <fullName evidence="2">Putative phage integrase</fullName>
    </submittedName>
</protein>
<sequence>MTNAAAPREQARNDPDRKKIHELIRDELDQYQVSEHSLFNDKVWLFSNPTPGSKKSQSSLNWGMELFDGSRLIDQQHTARLHWARVLMLTLLVLPSDGRKPAPGSMGPIQVEFKWLLSWMSEAGYYDPHELTQAVIQHYVDQLPSFIAAHTDDGEIGVSVAVRTLAILMRLWDQRLALSKMGVKSLASHPFDGRGAWAIAKNVATKVPGWIKPLPDEVAIPLLNKAAWFLGTPADDVLRLLDVIRDPLAGTVVKVKSSRGSEVARKKTGTRKQARLRRARKFLDSFEFGIPPGHTQPWHGPLDSIFECSSDRRSARMSRIRELWESVRDAASIMVQACSGMRVSELLGIQAGIDEASGLPNGVRLERSTTGLYEWFVISSVLSKTEGGLPREVDWVLGMRPVGSREIPLAVRALCILNQLYEPWRARARTRRLILSGRCGKTLSVASTDLGAMASTKLNESMQRFIVCWVDLSGLSDESARKTEDNDLVPWRESKGAIFRTHMLRKSWAQFALACDPRLLPAIQMQFHHVSLAMTEGGYIGRNPLLLGEISSMSVQKVYLTVFDSVMGKSALAGRMGEQLEFSLAKLRDEVGELPTSSKWQRAVEWSDRNDLKMFFTAHATCCPTRASEMRCHDASGTPIWLRKAPNTATREPSLCAGCACAIMDISHEPFWSDRYVACETSVRQAAAAGLHLGLFREIRFRADQARSILKKFGSDVGALDARVVIIMENEHA</sequence>
<dbReference type="STRING" id="1349767.GJA_3401"/>
<evidence type="ECO:0000313" key="2">
    <source>
        <dbReference type="EMBL" id="CDG84020.1"/>
    </source>
</evidence>
<dbReference type="GO" id="GO:0003677">
    <property type="term" value="F:DNA binding"/>
    <property type="evidence" value="ECO:0007669"/>
    <property type="project" value="InterPro"/>
</dbReference>
<organism evidence="2 3">
    <name type="scientific">Janthinobacterium agaricidamnosum NBRC 102515 = DSM 9628</name>
    <dbReference type="NCBI Taxonomy" id="1349767"/>
    <lineage>
        <taxon>Bacteria</taxon>
        <taxon>Pseudomonadati</taxon>
        <taxon>Pseudomonadota</taxon>
        <taxon>Betaproteobacteria</taxon>
        <taxon>Burkholderiales</taxon>
        <taxon>Oxalobacteraceae</taxon>
        <taxon>Janthinobacterium</taxon>
    </lineage>
</organism>
<dbReference type="SUPFAM" id="SSF56349">
    <property type="entry name" value="DNA breaking-rejoining enzymes"/>
    <property type="match status" value="1"/>
</dbReference>
<dbReference type="Proteomes" id="UP000027604">
    <property type="component" value="Chromosome I"/>
</dbReference>